<dbReference type="KEGG" id="stae:HNV11_00925"/>
<dbReference type="InterPro" id="IPR002656">
    <property type="entry name" value="Acyl_transf_3_dom"/>
</dbReference>
<feature type="transmembrane region" description="Helical" evidence="7">
    <location>
        <begin position="67"/>
        <end position="89"/>
    </location>
</feature>
<evidence type="ECO:0000256" key="5">
    <source>
        <dbReference type="ARBA" id="ARBA00022989"/>
    </source>
</evidence>
<evidence type="ECO:0000256" key="6">
    <source>
        <dbReference type="ARBA" id="ARBA00023136"/>
    </source>
</evidence>
<keyword evidence="3" id="KW-1003">Cell membrane</keyword>
<keyword evidence="10" id="KW-1185">Reference proteome</keyword>
<feature type="transmembrane region" description="Helical" evidence="7">
    <location>
        <begin position="291"/>
        <end position="311"/>
    </location>
</feature>
<keyword evidence="5 7" id="KW-1133">Transmembrane helix</keyword>
<feature type="transmembrane region" description="Helical" evidence="7">
    <location>
        <begin position="323"/>
        <end position="352"/>
    </location>
</feature>
<dbReference type="GO" id="GO:0005886">
    <property type="term" value="C:plasma membrane"/>
    <property type="evidence" value="ECO:0007669"/>
    <property type="project" value="UniProtKB-SubCell"/>
</dbReference>
<dbReference type="PANTHER" id="PTHR40074">
    <property type="entry name" value="O-ACETYLTRANSFERASE WECH"/>
    <property type="match status" value="1"/>
</dbReference>
<feature type="transmembrane region" description="Helical" evidence="7">
    <location>
        <begin position="233"/>
        <end position="250"/>
    </location>
</feature>
<evidence type="ECO:0000256" key="1">
    <source>
        <dbReference type="ARBA" id="ARBA00004651"/>
    </source>
</evidence>
<feature type="transmembrane region" description="Helical" evidence="7">
    <location>
        <begin position="152"/>
        <end position="170"/>
    </location>
</feature>
<feature type="transmembrane region" description="Helical" evidence="7">
    <location>
        <begin position="200"/>
        <end position="221"/>
    </location>
</feature>
<evidence type="ECO:0000256" key="4">
    <source>
        <dbReference type="ARBA" id="ARBA00022692"/>
    </source>
</evidence>
<feature type="transmembrane region" description="Helical" evidence="7">
    <location>
        <begin position="37"/>
        <end position="55"/>
    </location>
</feature>
<dbReference type="AlphaFoldDB" id="A0A6M5Y3R8"/>
<dbReference type="GO" id="GO:0009246">
    <property type="term" value="P:enterobacterial common antigen biosynthetic process"/>
    <property type="evidence" value="ECO:0007669"/>
    <property type="project" value="TreeGrafter"/>
</dbReference>
<evidence type="ECO:0000313" key="10">
    <source>
        <dbReference type="Proteomes" id="UP000502756"/>
    </source>
</evidence>
<accession>A0A6M5Y3R8</accession>
<keyword evidence="6 7" id="KW-0472">Membrane</keyword>
<dbReference type="Proteomes" id="UP000502756">
    <property type="component" value="Chromosome"/>
</dbReference>
<keyword evidence="9" id="KW-0808">Transferase</keyword>
<reference evidence="9 10" key="1">
    <citation type="submission" date="2020-05" db="EMBL/GenBank/DDBJ databases">
        <title>Genome sequencing of Spirosoma sp. TS118.</title>
        <authorList>
            <person name="Lee J.-H."/>
            <person name="Jeong S."/>
            <person name="Zhao L."/>
            <person name="Jung J.-H."/>
            <person name="Kim M.-K."/>
            <person name="Lim S."/>
        </authorList>
    </citation>
    <scope>NUCLEOTIDE SEQUENCE [LARGE SCALE GENOMIC DNA]</scope>
    <source>
        <strain evidence="9 10">TS118</strain>
    </source>
</reference>
<protein>
    <submittedName>
        <fullName evidence="9">Acyltransferase</fullName>
    </submittedName>
</protein>
<evidence type="ECO:0000256" key="7">
    <source>
        <dbReference type="SAM" id="Phobius"/>
    </source>
</evidence>
<comment type="similarity">
    <text evidence="2">Belongs to the acyltransferase 3 family.</text>
</comment>
<dbReference type="Pfam" id="PF01757">
    <property type="entry name" value="Acyl_transf_3"/>
    <property type="match status" value="1"/>
</dbReference>
<dbReference type="EMBL" id="CP053435">
    <property type="protein sequence ID" value="QJW88034.1"/>
    <property type="molecule type" value="Genomic_DNA"/>
</dbReference>
<sequence length="365" mass="41821">MALTLPFPNRHSGLISWLTSIYTGYFANKKRLRWIDYARGIAILMVVYGHLVGGVNRAGASIDATLLLIPATLYNFRMPLFFFVSGLFLARSLTKRGPTGFIHNRFSTILWPYLLWGALQIGTQILLSGQTNSKKDASHFLYLFYDPQKTDQFWYLAALFNVALAFVLTYQVFRIRGIWQIALGLTFRFLSDYLEGFSLLHNFMYFYVFSAVGYNMSQLILEKNALEKALKSGWTLALIPVFLVGQWYWFTHKDDIPTMLHMGIAFVGMVVIIFVCYLLGKRDSLPVLRFIGYHSLYIYLVHVFIISGTRIGFNALGITNVPVILLTGFILGVGLPILFFHLAMRLGGWFLFSFDRKEMETYPTM</sequence>
<evidence type="ECO:0000313" key="9">
    <source>
        <dbReference type="EMBL" id="QJW88034.1"/>
    </source>
</evidence>
<gene>
    <name evidence="9" type="ORF">HNV11_00925</name>
</gene>
<keyword evidence="9" id="KW-0012">Acyltransferase</keyword>
<comment type="subcellular location">
    <subcellularLocation>
        <location evidence="1">Cell membrane</location>
        <topology evidence="1">Multi-pass membrane protein</topology>
    </subcellularLocation>
</comment>
<evidence type="ECO:0000256" key="2">
    <source>
        <dbReference type="ARBA" id="ARBA00007400"/>
    </source>
</evidence>
<dbReference type="RefSeq" id="WP_171737866.1">
    <property type="nucleotide sequence ID" value="NZ_CP053435.1"/>
</dbReference>
<proteinExistence type="inferred from homology"/>
<feature type="transmembrane region" description="Helical" evidence="7">
    <location>
        <begin position="256"/>
        <end position="279"/>
    </location>
</feature>
<name>A0A6M5Y3R8_9BACT</name>
<dbReference type="PANTHER" id="PTHR40074:SF2">
    <property type="entry name" value="O-ACETYLTRANSFERASE WECH"/>
    <property type="match status" value="1"/>
</dbReference>
<feature type="domain" description="Acyltransferase 3" evidence="8">
    <location>
        <begin position="33"/>
        <end position="340"/>
    </location>
</feature>
<keyword evidence="4 7" id="KW-0812">Transmembrane</keyword>
<dbReference type="GO" id="GO:0016413">
    <property type="term" value="F:O-acetyltransferase activity"/>
    <property type="evidence" value="ECO:0007669"/>
    <property type="project" value="TreeGrafter"/>
</dbReference>
<evidence type="ECO:0000256" key="3">
    <source>
        <dbReference type="ARBA" id="ARBA00022475"/>
    </source>
</evidence>
<organism evidence="9 10">
    <name type="scientific">Spirosoma taeanense</name>
    <dbReference type="NCBI Taxonomy" id="2735870"/>
    <lineage>
        <taxon>Bacteria</taxon>
        <taxon>Pseudomonadati</taxon>
        <taxon>Bacteroidota</taxon>
        <taxon>Cytophagia</taxon>
        <taxon>Cytophagales</taxon>
        <taxon>Cytophagaceae</taxon>
        <taxon>Spirosoma</taxon>
    </lineage>
</organism>
<evidence type="ECO:0000259" key="8">
    <source>
        <dbReference type="Pfam" id="PF01757"/>
    </source>
</evidence>